<evidence type="ECO:0008006" key="4">
    <source>
        <dbReference type="Google" id="ProtNLM"/>
    </source>
</evidence>
<evidence type="ECO:0000256" key="1">
    <source>
        <dbReference type="SAM" id="MobiDB-lite"/>
    </source>
</evidence>
<accession>A0A265N7N8</accession>
<evidence type="ECO:0000313" key="2">
    <source>
        <dbReference type="EMBL" id="OZU87484.1"/>
    </source>
</evidence>
<dbReference type="OrthoDB" id="2705180at2"/>
<dbReference type="AlphaFoldDB" id="A0A265N7N8"/>
<gene>
    <name evidence="2" type="ORF">CIL03_16845</name>
</gene>
<sequence>MAEQNLHQILQQASQQINAAGEAVMQAQGSDPGLLEQAEQQLQQAEAELQNAQSQAGTEATENAQFQQAYEQLHDLRQQVQEAQQNNNDVL</sequence>
<dbReference type="InterPro" id="IPR035440">
    <property type="entry name" value="4HB_MCP_dom_sf"/>
</dbReference>
<keyword evidence="3" id="KW-1185">Reference proteome</keyword>
<feature type="region of interest" description="Disordered" evidence="1">
    <location>
        <begin position="38"/>
        <end position="64"/>
    </location>
</feature>
<dbReference type="RefSeq" id="WP_094887057.1">
    <property type="nucleotide sequence ID" value="NZ_NPMS01000010.1"/>
</dbReference>
<proteinExistence type="predicted"/>
<reference evidence="2 3" key="1">
    <citation type="submission" date="2017-08" db="EMBL/GenBank/DDBJ databases">
        <title>Virgibacillus indicus sp. nov. and Virgibacillus profoundi sp. nov, two moderately halophilic bacteria isolated from marine sediment by using the Microfluidic Streak Plate.</title>
        <authorList>
            <person name="Xu B."/>
            <person name="Hu B."/>
            <person name="Wang J."/>
            <person name="Zhu Y."/>
            <person name="Huang L."/>
            <person name="Du W."/>
            <person name="Huang Y."/>
        </authorList>
    </citation>
    <scope>NUCLEOTIDE SEQUENCE [LARGE SCALE GENOMIC DNA]</scope>
    <source>
        <strain evidence="2 3">IO3-P2-C2</strain>
    </source>
</reference>
<dbReference type="Proteomes" id="UP000216498">
    <property type="component" value="Unassembled WGS sequence"/>
</dbReference>
<dbReference type="EMBL" id="NPMS01000010">
    <property type="protein sequence ID" value="OZU87484.1"/>
    <property type="molecule type" value="Genomic_DNA"/>
</dbReference>
<feature type="compositionally biased region" description="Low complexity" evidence="1">
    <location>
        <begin position="38"/>
        <end position="56"/>
    </location>
</feature>
<comment type="caution">
    <text evidence="2">The sequence shown here is derived from an EMBL/GenBank/DDBJ whole genome shotgun (WGS) entry which is preliminary data.</text>
</comment>
<organism evidence="2 3">
    <name type="scientific">Virgibacillus indicus</name>
    <dbReference type="NCBI Taxonomy" id="2024554"/>
    <lineage>
        <taxon>Bacteria</taxon>
        <taxon>Bacillati</taxon>
        <taxon>Bacillota</taxon>
        <taxon>Bacilli</taxon>
        <taxon>Bacillales</taxon>
        <taxon>Bacillaceae</taxon>
        <taxon>Virgibacillus</taxon>
    </lineage>
</organism>
<dbReference type="SUPFAM" id="SSF47170">
    <property type="entry name" value="Aspartate receptor, ligand-binding domain"/>
    <property type="match status" value="1"/>
</dbReference>
<name>A0A265N7N8_9BACI</name>
<evidence type="ECO:0000313" key="3">
    <source>
        <dbReference type="Proteomes" id="UP000216498"/>
    </source>
</evidence>
<protein>
    <recommendedName>
        <fullName evidence="4">DUF2564 domain-containing protein</fullName>
    </recommendedName>
</protein>